<dbReference type="InterPro" id="IPR003016">
    <property type="entry name" value="2-oxoA_DH_lipoyl-BS"/>
</dbReference>
<dbReference type="InterPro" id="IPR011053">
    <property type="entry name" value="Single_hybrid_motif"/>
</dbReference>
<reference evidence="5" key="1">
    <citation type="submission" date="2018-02" db="EMBL/GenBank/DDBJ databases">
        <authorList>
            <person name="Kim S.-K."/>
            <person name="Jung H.-I."/>
            <person name="Lee S.-W."/>
        </authorList>
    </citation>
    <scope>NUCLEOTIDE SEQUENCE</scope>
    <source>
        <strain evidence="5">SK3146</strain>
    </source>
</reference>
<dbReference type="Proteomes" id="UP001057134">
    <property type="component" value="Chromosome"/>
</dbReference>
<name>A0ABY4RKS8_9BACL</name>
<dbReference type="NCBIfam" id="TIGR00527">
    <property type="entry name" value="gcvH"/>
    <property type="match status" value="1"/>
</dbReference>
<keyword evidence="6" id="KW-1185">Reference proteome</keyword>
<dbReference type="InterPro" id="IPR033753">
    <property type="entry name" value="GCV_H/Fam206"/>
</dbReference>
<comment type="similarity">
    <text evidence="1 3">Belongs to the GcvH family.</text>
</comment>
<sequence length="132" mass="14177">MSEVRADLVYTGEHEWVRKTGAATVKIGITDFAQRQLGDIVFVELPAAGEEIEADQAIGTIESVKTVSDLFSPVNGKVLSVNEALLDSPELVNREPYDAGWIVEVEVGGALDEALAGLLAPERYEAYIADGD</sequence>
<evidence type="ECO:0000256" key="3">
    <source>
        <dbReference type="HAMAP-Rule" id="MF_00272"/>
    </source>
</evidence>
<comment type="subunit">
    <text evidence="3">The glycine cleavage system is composed of four proteins: P, T, L and H.</text>
</comment>
<dbReference type="PANTHER" id="PTHR11715">
    <property type="entry name" value="GLYCINE CLEAVAGE SYSTEM H PROTEIN"/>
    <property type="match status" value="1"/>
</dbReference>
<protein>
    <recommendedName>
        <fullName evidence="3">Glycine cleavage system H protein</fullName>
    </recommendedName>
    <alternativeName>
        <fullName evidence="3">Octanoyl/lipoyl carrier protein</fullName>
    </alternativeName>
</protein>
<dbReference type="CDD" id="cd06848">
    <property type="entry name" value="GCS_H"/>
    <property type="match status" value="1"/>
</dbReference>
<evidence type="ECO:0000256" key="2">
    <source>
        <dbReference type="ARBA" id="ARBA00022823"/>
    </source>
</evidence>
<reference evidence="5" key="2">
    <citation type="journal article" date="2021" name="J Anim Sci Technol">
        <title>Complete genome sequence of Paenibacillus konkukensis sp. nov. SK3146 as a potential probiotic strain.</title>
        <authorList>
            <person name="Jung H.I."/>
            <person name="Park S."/>
            <person name="Niu K.M."/>
            <person name="Lee S.W."/>
            <person name="Kothari D."/>
            <person name="Yi K.J."/>
            <person name="Kim S.K."/>
        </authorList>
    </citation>
    <scope>NUCLEOTIDE SEQUENCE</scope>
    <source>
        <strain evidence="5">SK3146</strain>
    </source>
</reference>
<dbReference type="PANTHER" id="PTHR11715:SF3">
    <property type="entry name" value="GLYCINE CLEAVAGE SYSTEM H PROTEIN-RELATED"/>
    <property type="match status" value="1"/>
</dbReference>
<proteinExistence type="inferred from homology"/>
<dbReference type="HAMAP" id="MF_00272">
    <property type="entry name" value="GcvH"/>
    <property type="match status" value="1"/>
</dbReference>
<comment type="function">
    <text evidence="3">The glycine cleavage system catalyzes the degradation of glycine. The H protein shuttles the methylamine group of glycine from the P protein to the T protein.</text>
</comment>
<dbReference type="NCBIfam" id="NF002270">
    <property type="entry name" value="PRK01202.1"/>
    <property type="match status" value="1"/>
</dbReference>
<dbReference type="Gene3D" id="2.40.50.100">
    <property type="match status" value="1"/>
</dbReference>
<dbReference type="SUPFAM" id="SSF51230">
    <property type="entry name" value="Single hybrid motif"/>
    <property type="match status" value="1"/>
</dbReference>
<evidence type="ECO:0000313" key="5">
    <source>
        <dbReference type="EMBL" id="UQZ82234.1"/>
    </source>
</evidence>
<comment type="function">
    <text evidence="3">Is also involved in protein lipoylation via its role as an octanoyl/lipoyl carrier protein intermediate.</text>
</comment>
<dbReference type="RefSeq" id="WP_249864390.1">
    <property type="nucleotide sequence ID" value="NZ_CP027059.1"/>
</dbReference>
<evidence type="ECO:0000259" key="4">
    <source>
        <dbReference type="PROSITE" id="PS50968"/>
    </source>
</evidence>
<feature type="domain" description="Lipoyl-binding" evidence="4">
    <location>
        <begin position="24"/>
        <end position="106"/>
    </location>
</feature>
<dbReference type="Pfam" id="PF01597">
    <property type="entry name" value="GCV_H"/>
    <property type="match status" value="1"/>
</dbReference>
<gene>
    <name evidence="5" type="primary">gcvH_1</name>
    <name evidence="3" type="synonym">gcvH</name>
    <name evidence="5" type="ORF">SK3146_01391</name>
</gene>
<feature type="modified residue" description="N6-lipoyllysine" evidence="3">
    <location>
        <position position="65"/>
    </location>
</feature>
<dbReference type="PROSITE" id="PS00189">
    <property type="entry name" value="LIPOYL"/>
    <property type="match status" value="1"/>
</dbReference>
<dbReference type="PROSITE" id="PS50968">
    <property type="entry name" value="BIOTINYL_LIPOYL"/>
    <property type="match status" value="1"/>
</dbReference>
<comment type="cofactor">
    <cofactor evidence="3">
        <name>(R)-lipoate</name>
        <dbReference type="ChEBI" id="CHEBI:83088"/>
    </cofactor>
    <text evidence="3">Binds 1 lipoyl cofactor covalently.</text>
</comment>
<dbReference type="InterPro" id="IPR000089">
    <property type="entry name" value="Biotin_lipoyl"/>
</dbReference>
<dbReference type="EMBL" id="CP027059">
    <property type="protein sequence ID" value="UQZ82234.1"/>
    <property type="molecule type" value="Genomic_DNA"/>
</dbReference>
<dbReference type="InterPro" id="IPR002930">
    <property type="entry name" value="GCV_H"/>
</dbReference>
<keyword evidence="2 3" id="KW-0450">Lipoyl</keyword>
<dbReference type="InterPro" id="IPR017453">
    <property type="entry name" value="GCV_H_sub"/>
</dbReference>
<evidence type="ECO:0000313" key="6">
    <source>
        <dbReference type="Proteomes" id="UP001057134"/>
    </source>
</evidence>
<evidence type="ECO:0000256" key="1">
    <source>
        <dbReference type="ARBA" id="ARBA00009249"/>
    </source>
</evidence>
<accession>A0ABY4RKS8</accession>
<organism evidence="5 6">
    <name type="scientific">Paenibacillus konkukensis</name>
    <dbReference type="NCBI Taxonomy" id="2020716"/>
    <lineage>
        <taxon>Bacteria</taxon>
        <taxon>Bacillati</taxon>
        <taxon>Bacillota</taxon>
        <taxon>Bacilli</taxon>
        <taxon>Bacillales</taxon>
        <taxon>Paenibacillaceae</taxon>
        <taxon>Paenibacillus</taxon>
    </lineage>
</organism>